<feature type="coiled-coil region" evidence="1">
    <location>
        <begin position="60"/>
        <end position="87"/>
    </location>
</feature>
<keyword evidence="5" id="KW-1185">Reference proteome</keyword>
<name>A0ABW9ZWT6_9BACT</name>
<dbReference type="EMBL" id="JAACJS010000015">
    <property type="protein sequence ID" value="NCI51489.1"/>
    <property type="molecule type" value="Genomic_DNA"/>
</dbReference>
<evidence type="ECO:0000313" key="4">
    <source>
        <dbReference type="EMBL" id="NCI51489.1"/>
    </source>
</evidence>
<sequence length="189" mass="21461">MNYFNRNKWWAIAFMLLVALNVATLLTFWLVKEKHGRPPGPPSGVVDFLTKELSFDSIQKQKLVELLEEQQQNMREIRRNNRGAKDKFFALLKQDAIPDSAIENAARESARYDSQMDVLTFKHFQQLRSLCNETQKKKFDNILQQVLHMIAPPPGGGPRGGPPPNGEHPPHDGPPPGEDGREPPPQHPQ</sequence>
<protein>
    <submittedName>
        <fullName evidence="4">Periplasmic heavy metal sensor</fullName>
    </submittedName>
</protein>
<organism evidence="4 5">
    <name type="scientific">Sediminibacterium roseum</name>
    <dbReference type="NCBI Taxonomy" id="1978412"/>
    <lineage>
        <taxon>Bacteria</taxon>
        <taxon>Pseudomonadati</taxon>
        <taxon>Bacteroidota</taxon>
        <taxon>Chitinophagia</taxon>
        <taxon>Chitinophagales</taxon>
        <taxon>Chitinophagaceae</taxon>
        <taxon>Sediminibacterium</taxon>
    </lineage>
</organism>
<dbReference type="InterPro" id="IPR012899">
    <property type="entry name" value="LTXXQ"/>
</dbReference>
<evidence type="ECO:0000256" key="2">
    <source>
        <dbReference type="SAM" id="MobiDB-lite"/>
    </source>
</evidence>
<evidence type="ECO:0000256" key="1">
    <source>
        <dbReference type="SAM" id="Coils"/>
    </source>
</evidence>
<keyword evidence="3" id="KW-1133">Transmembrane helix</keyword>
<dbReference type="Pfam" id="PF07813">
    <property type="entry name" value="LTXXQ"/>
    <property type="match status" value="1"/>
</dbReference>
<proteinExistence type="predicted"/>
<reference evidence="4 5" key="1">
    <citation type="submission" date="2020-01" db="EMBL/GenBank/DDBJ databases">
        <title>Genome analysis.</title>
        <authorList>
            <person name="Wu S."/>
            <person name="Wang G."/>
        </authorList>
    </citation>
    <scope>NUCLEOTIDE SEQUENCE [LARGE SCALE GENOMIC DNA]</scope>
    <source>
        <strain evidence="4 5">SYL130</strain>
    </source>
</reference>
<keyword evidence="1" id="KW-0175">Coiled coil</keyword>
<feature type="compositionally biased region" description="Pro residues" evidence="2">
    <location>
        <begin position="151"/>
        <end position="177"/>
    </location>
</feature>
<comment type="caution">
    <text evidence="4">The sequence shown here is derived from an EMBL/GenBank/DDBJ whole genome shotgun (WGS) entry which is preliminary data.</text>
</comment>
<evidence type="ECO:0000313" key="5">
    <source>
        <dbReference type="Proteomes" id="UP000753802"/>
    </source>
</evidence>
<gene>
    <name evidence="4" type="ORF">GWC95_16285</name>
</gene>
<keyword evidence="3" id="KW-0812">Transmembrane</keyword>
<dbReference type="Gene3D" id="1.20.120.1490">
    <property type="match status" value="1"/>
</dbReference>
<dbReference type="Proteomes" id="UP000753802">
    <property type="component" value="Unassembled WGS sequence"/>
</dbReference>
<feature type="compositionally biased region" description="Basic and acidic residues" evidence="2">
    <location>
        <begin position="178"/>
        <end position="189"/>
    </location>
</feature>
<feature type="transmembrane region" description="Helical" evidence="3">
    <location>
        <begin position="12"/>
        <end position="31"/>
    </location>
</feature>
<accession>A0ABW9ZWT6</accession>
<dbReference type="RefSeq" id="WP_161819770.1">
    <property type="nucleotide sequence ID" value="NZ_JAACJS010000015.1"/>
</dbReference>
<feature type="region of interest" description="Disordered" evidence="2">
    <location>
        <begin position="149"/>
        <end position="189"/>
    </location>
</feature>
<evidence type="ECO:0000256" key="3">
    <source>
        <dbReference type="SAM" id="Phobius"/>
    </source>
</evidence>
<keyword evidence="3" id="KW-0472">Membrane</keyword>